<dbReference type="PANTHER" id="PTHR21687">
    <property type="entry name" value="PLASMALEMMA VESICLE-ASSOCIATED PROTEIN"/>
    <property type="match status" value="1"/>
</dbReference>
<gene>
    <name evidence="3" type="primary">Plvap</name>
    <name evidence="3" type="ORF">SAPAEN_R03164</name>
</gene>
<evidence type="ECO:0000256" key="2">
    <source>
        <dbReference type="SAM" id="Phobius"/>
    </source>
</evidence>
<organism evidence="3 4">
    <name type="scientific">Sapayoa aenigma</name>
    <name type="common">broad-billed sapayoa</name>
    <dbReference type="NCBI Taxonomy" id="239371"/>
    <lineage>
        <taxon>Eukaryota</taxon>
        <taxon>Metazoa</taxon>
        <taxon>Chordata</taxon>
        <taxon>Craniata</taxon>
        <taxon>Vertebrata</taxon>
        <taxon>Euteleostomi</taxon>
        <taxon>Archelosauria</taxon>
        <taxon>Archosauria</taxon>
        <taxon>Dinosauria</taxon>
        <taxon>Saurischia</taxon>
        <taxon>Theropoda</taxon>
        <taxon>Coelurosauria</taxon>
        <taxon>Aves</taxon>
        <taxon>Neognathae</taxon>
        <taxon>Neoaves</taxon>
        <taxon>Telluraves</taxon>
        <taxon>Australaves</taxon>
        <taxon>Passeriformes</taxon>
        <taxon>Tyrannidae</taxon>
        <taxon>Sapayoa</taxon>
    </lineage>
</organism>
<keyword evidence="4" id="KW-1185">Reference proteome</keyword>
<keyword evidence="1" id="KW-0175">Coiled coil</keyword>
<dbReference type="PANTHER" id="PTHR21687:SF5">
    <property type="entry name" value="PLASMALEMMA VESICLE-ASSOCIATED PROTEIN"/>
    <property type="match status" value="1"/>
</dbReference>
<protein>
    <submittedName>
        <fullName evidence="3">PLVAP protein</fullName>
    </submittedName>
</protein>
<feature type="non-terminal residue" evidence="3">
    <location>
        <position position="351"/>
    </location>
</feature>
<evidence type="ECO:0000313" key="3">
    <source>
        <dbReference type="EMBL" id="NXA07407.1"/>
    </source>
</evidence>
<evidence type="ECO:0000256" key="1">
    <source>
        <dbReference type="SAM" id="Coils"/>
    </source>
</evidence>
<dbReference type="Proteomes" id="UP000589485">
    <property type="component" value="Unassembled WGS sequence"/>
</dbReference>
<keyword evidence="2" id="KW-0812">Transmembrane</keyword>
<dbReference type="EMBL" id="VZSY01000131">
    <property type="protein sequence ID" value="NXA07407.1"/>
    <property type="molecule type" value="Genomic_DNA"/>
</dbReference>
<dbReference type="Pfam" id="PF06637">
    <property type="entry name" value="PV-1"/>
    <property type="match status" value="1"/>
</dbReference>
<dbReference type="AlphaFoldDB" id="A0A7K7SS88"/>
<accession>A0A7K7SS88</accession>
<feature type="transmembrane region" description="Helical" evidence="2">
    <location>
        <begin position="30"/>
        <end position="52"/>
    </location>
</feature>
<reference evidence="3 4" key="1">
    <citation type="submission" date="2019-09" db="EMBL/GenBank/DDBJ databases">
        <title>Bird 10,000 Genomes (B10K) Project - Family phase.</title>
        <authorList>
            <person name="Zhang G."/>
        </authorList>
    </citation>
    <scope>NUCLEOTIDE SEQUENCE [LARGE SCALE GENOMIC DNA]</scope>
    <source>
        <strain evidence="3">B10K-DU-030-41</strain>
        <tissue evidence="3">Muscle</tissue>
    </source>
</reference>
<proteinExistence type="predicted"/>
<comment type="caution">
    <text evidence="3">The sequence shown here is derived from an EMBL/GenBank/DDBJ whole genome shotgun (WGS) entry which is preliminary data.</text>
</comment>
<keyword evidence="2" id="KW-0472">Membrane</keyword>
<evidence type="ECO:0000313" key="4">
    <source>
        <dbReference type="Proteomes" id="UP000589485"/>
    </source>
</evidence>
<feature type="coiled-coil region" evidence="1">
    <location>
        <begin position="155"/>
        <end position="189"/>
    </location>
</feature>
<sequence length="351" mass="40861">MEKSSFAMAKFGLEAKEAMPKRDCGFYVKYIFLFTSLIQFLIILGLVLFMVYGNAQAGTDTHLRLLEERLQDRYNKIIALGTRNMNLTRALNATLKDKDKLQGLVQKVQRDLDKCNSTQTSNNIPQLQELMYHQMKLAECQITTKLINTTCSADKVQLQRQLDQTTSSKKDLEENCRKTEATLAKTTQEQEKCQEDLKTNRTSWDFTKTELELQKHECRSLKNDINDNFQRIMGLVKQYRCSEAEADLQQIKDGTEGLFRWQQDRDTWYMKKKACEVNMEQCRISCSREMQELSSRLQATEKQVKDRQEEKKKLQAEKEQLVKELEEKRKAAVAQAESLREQLSVCMGTKV</sequence>
<dbReference type="OrthoDB" id="9944409at2759"/>
<feature type="non-terminal residue" evidence="3">
    <location>
        <position position="1"/>
    </location>
</feature>
<keyword evidence="2" id="KW-1133">Transmembrane helix</keyword>
<name>A0A7K7SS88_9TYRA</name>
<dbReference type="GO" id="GO:0002693">
    <property type="term" value="P:positive regulation of cellular extravasation"/>
    <property type="evidence" value="ECO:0007669"/>
    <property type="project" value="TreeGrafter"/>
</dbReference>
<feature type="coiled-coil region" evidence="1">
    <location>
        <begin position="283"/>
        <end position="342"/>
    </location>
</feature>
<dbReference type="InterPro" id="IPR009538">
    <property type="entry name" value="PV-1"/>
</dbReference>
<dbReference type="GO" id="GO:0043114">
    <property type="term" value="P:regulation of vascular permeability"/>
    <property type="evidence" value="ECO:0007669"/>
    <property type="project" value="TreeGrafter"/>
</dbReference>